<comment type="similarity">
    <text evidence="1">Belongs to the cytochrome P450 family.</text>
</comment>
<dbReference type="SUPFAM" id="SSF48264">
    <property type="entry name" value="Cytochrome P450"/>
    <property type="match status" value="1"/>
</dbReference>
<evidence type="ECO:0000313" key="7">
    <source>
        <dbReference type="EMBL" id="KAK0667937.1"/>
    </source>
</evidence>
<proteinExistence type="inferred from homology"/>
<evidence type="ECO:0000256" key="5">
    <source>
        <dbReference type="PIRSR" id="PIRSR602401-1"/>
    </source>
</evidence>
<dbReference type="InterPro" id="IPR050121">
    <property type="entry name" value="Cytochrome_P450_monoxygenase"/>
</dbReference>
<feature type="binding site" description="axial binding residue" evidence="5">
    <location>
        <position position="514"/>
    </location>
    <ligand>
        <name>heme</name>
        <dbReference type="ChEBI" id="CHEBI:30413"/>
    </ligand>
    <ligandPart>
        <name>Fe</name>
        <dbReference type="ChEBI" id="CHEBI:18248"/>
    </ligandPart>
</feature>
<evidence type="ECO:0000256" key="4">
    <source>
        <dbReference type="ARBA" id="ARBA00023004"/>
    </source>
</evidence>
<dbReference type="Proteomes" id="UP001174997">
    <property type="component" value="Unassembled WGS sequence"/>
</dbReference>
<dbReference type="AlphaFoldDB" id="A0AA39ZBK4"/>
<dbReference type="PANTHER" id="PTHR24305">
    <property type="entry name" value="CYTOCHROME P450"/>
    <property type="match status" value="1"/>
</dbReference>
<dbReference type="PRINTS" id="PR00463">
    <property type="entry name" value="EP450I"/>
</dbReference>
<evidence type="ECO:0000256" key="2">
    <source>
        <dbReference type="ARBA" id="ARBA00022617"/>
    </source>
</evidence>
<dbReference type="InterPro" id="IPR002401">
    <property type="entry name" value="Cyt_P450_E_grp-I"/>
</dbReference>
<dbReference type="GO" id="GO:0020037">
    <property type="term" value="F:heme binding"/>
    <property type="evidence" value="ECO:0007669"/>
    <property type="project" value="InterPro"/>
</dbReference>
<evidence type="ECO:0000256" key="6">
    <source>
        <dbReference type="SAM" id="Phobius"/>
    </source>
</evidence>
<comment type="caution">
    <text evidence="7">The sequence shown here is derived from an EMBL/GenBank/DDBJ whole genome shotgun (WGS) entry which is preliminary data.</text>
</comment>
<evidence type="ECO:0000313" key="8">
    <source>
        <dbReference type="Proteomes" id="UP001174997"/>
    </source>
</evidence>
<protein>
    <submittedName>
        <fullName evidence="7">Cytochrome P450</fullName>
    </submittedName>
</protein>
<keyword evidence="8" id="KW-1185">Reference proteome</keyword>
<reference evidence="7" key="1">
    <citation type="submission" date="2023-06" db="EMBL/GenBank/DDBJ databases">
        <title>Genome-scale phylogeny and comparative genomics of the fungal order Sordariales.</title>
        <authorList>
            <consortium name="Lawrence Berkeley National Laboratory"/>
            <person name="Hensen N."/>
            <person name="Bonometti L."/>
            <person name="Westerberg I."/>
            <person name="Brannstrom I.O."/>
            <person name="Guillou S."/>
            <person name="Cros-Aarteil S."/>
            <person name="Calhoun S."/>
            <person name="Haridas S."/>
            <person name="Kuo A."/>
            <person name="Mondo S."/>
            <person name="Pangilinan J."/>
            <person name="Riley R."/>
            <person name="Labutti K."/>
            <person name="Andreopoulos B."/>
            <person name="Lipzen A."/>
            <person name="Chen C."/>
            <person name="Yanf M."/>
            <person name="Daum C."/>
            <person name="Ng V."/>
            <person name="Clum A."/>
            <person name="Steindorff A."/>
            <person name="Ohm R."/>
            <person name="Martin F."/>
            <person name="Silar P."/>
            <person name="Natvig D."/>
            <person name="Lalanne C."/>
            <person name="Gautier V."/>
            <person name="Ament-Velasquez S.L."/>
            <person name="Kruys A."/>
            <person name="Hutchinson M.I."/>
            <person name="Powell A.J."/>
            <person name="Barry K."/>
            <person name="Miller A.N."/>
            <person name="Grigoriev I.V."/>
            <person name="Debuchy R."/>
            <person name="Gladieux P."/>
            <person name="Thoren M.H."/>
            <person name="Johannesson H."/>
        </authorList>
    </citation>
    <scope>NUCLEOTIDE SEQUENCE</scope>
    <source>
        <strain evidence="7">CBS 307.81</strain>
    </source>
</reference>
<sequence length="570" mass="63327">MRGYHSVKTTQHPGRLCTSQAKFPCTRQSTIRLRRIGNKTMAFKVYLAAPSMAVTATLLAIVSVIARIINNLLFSSLPASLPGPFIAKISNIWITIVDLSGLRAQVLHRLHQKHGPVIRIGPKELSFSDPGAITTIYGPGTTCVKSPAYNNFGRQGMFQMQNPDQHRHRQRRVSHIFGTTSTSQVEPLVQRVVNNLVSTMQSKIELDKEKHAVVDMLHWCRMMALDVSGEVLMGKSFGTLETGDTKEKRDGARYVRHLDATYTLVGLQSFCPPIARLMGLLPVERLQVLARSWDVVYQYGEEALREYVKQHGRTGGEVLDTAGMKRRKTLLSKLVQGNEELGTEPLADDEISVEISNITFAATDTTGTTAAYALYRLACNKAWQDRLREELRQCRIREGKPSDEDLSFATLQSLPLLHGVVMETLRLDSSVPSSLPRMTTRLLPPGTVIGGVTLPPGTLVSMQAYTLHRDPGIYGDNPELFNPARWISGDVGSVQRMQDSLFAFGGPKEGPRTCPGQHLALMELKLALAALTWRFDISLKGPNTHEEMEMRSYFSLVPKGHRCSLLLCNI</sequence>
<dbReference type="Pfam" id="PF00067">
    <property type="entry name" value="p450"/>
    <property type="match status" value="1"/>
</dbReference>
<dbReference type="InterPro" id="IPR001128">
    <property type="entry name" value="Cyt_P450"/>
</dbReference>
<keyword evidence="2 5" id="KW-0349">Heme</keyword>
<dbReference type="PRINTS" id="PR00385">
    <property type="entry name" value="P450"/>
</dbReference>
<dbReference type="InterPro" id="IPR036396">
    <property type="entry name" value="Cyt_P450_sf"/>
</dbReference>
<gene>
    <name evidence="7" type="ORF">QBC41DRAFT_277975</name>
</gene>
<dbReference type="Gene3D" id="1.10.630.10">
    <property type="entry name" value="Cytochrome P450"/>
    <property type="match status" value="1"/>
</dbReference>
<dbReference type="PANTHER" id="PTHR24305:SF166">
    <property type="entry name" value="CYTOCHROME P450 12A4, MITOCHONDRIAL-RELATED"/>
    <property type="match status" value="1"/>
</dbReference>
<evidence type="ECO:0000256" key="1">
    <source>
        <dbReference type="ARBA" id="ARBA00010617"/>
    </source>
</evidence>
<dbReference type="GO" id="GO:0004497">
    <property type="term" value="F:monooxygenase activity"/>
    <property type="evidence" value="ECO:0007669"/>
    <property type="project" value="InterPro"/>
</dbReference>
<keyword evidence="4 5" id="KW-0408">Iron</keyword>
<keyword evidence="6" id="KW-0812">Transmembrane</keyword>
<keyword evidence="6" id="KW-0472">Membrane</keyword>
<dbReference type="GO" id="GO:0005506">
    <property type="term" value="F:iron ion binding"/>
    <property type="evidence" value="ECO:0007669"/>
    <property type="project" value="InterPro"/>
</dbReference>
<evidence type="ECO:0000256" key="3">
    <source>
        <dbReference type="ARBA" id="ARBA00022723"/>
    </source>
</evidence>
<comment type="cofactor">
    <cofactor evidence="5">
        <name>heme</name>
        <dbReference type="ChEBI" id="CHEBI:30413"/>
    </cofactor>
</comment>
<feature type="transmembrane region" description="Helical" evidence="6">
    <location>
        <begin position="45"/>
        <end position="69"/>
    </location>
</feature>
<organism evidence="7 8">
    <name type="scientific">Cercophora samala</name>
    <dbReference type="NCBI Taxonomy" id="330535"/>
    <lineage>
        <taxon>Eukaryota</taxon>
        <taxon>Fungi</taxon>
        <taxon>Dikarya</taxon>
        <taxon>Ascomycota</taxon>
        <taxon>Pezizomycotina</taxon>
        <taxon>Sordariomycetes</taxon>
        <taxon>Sordariomycetidae</taxon>
        <taxon>Sordariales</taxon>
        <taxon>Lasiosphaeriaceae</taxon>
        <taxon>Cercophora</taxon>
    </lineage>
</organism>
<dbReference type="EMBL" id="JAULSY010000064">
    <property type="protein sequence ID" value="KAK0667937.1"/>
    <property type="molecule type" value="Genomic_DNA"/>
</dbReference>
<accession>A0AA39ZBK4</accession>
<dbReference type="GO" id="GO:0016705">
    <property type="term" value="F:oxidoreductase activity, acting on paired donors, with incorporation or reduction of molecular oxygen"/>
    <property type="evidence" value="ECO:0007669"/>
    <property type="project" value="InterPro"/>
</dbReference>
<keyword evidence="6" id="KW-1133">Transmembrane helix</keyword>
<name>A0AA39ZBK4_9PEZI</name>
<keyword evidence="3 5" id="KW-0479">Metal-binding</keyword>